<dbReference type="WBParaSite" id="Gr19_v10_g1287.t1">
    <property type="protein sequence ID" value="Gr19_v10_g1287.t1"/>
    <property type="gene ID" value="Gr19_v10_g1287"/>
</dbReference>
<dbReference type="InterPro" id="IPR052140">
    <property type="entry name" value="Dev_Signal_Hedgehog-like"/>
</dbReference>
<feature type="region of interest" description="Disordered" evidence="2">
    <location>
        <begin position="224"/>
        <end position="293"/>
    </location>
</feature>
<dbReference type="InterPro" id="IPR001767">
    <property type="entry name" value="Hedgehog_Hint"/>
</dbReference>
<dbReference type="GO" id="GO:0016540">
    <property type="term" value="P:protein autoprocessing"/>
    <property type="evidence" value="ECO:0007669"/>
    <property type="project" value="InterPro"/>
</dbReference>
<dbReference type="InterPro" id="IPR036844">
    <property type="entry name" value="Hint_dom_sf"/>
</dbReference>
<dbReference type="PANTHER" id="PTHR46706:SF12">
    <property type="entry name" value="PROTEIN QUA-1-RELATED"/>
    <property type="match status" value="1"/>
</dbReference>
<reference evidence="7" key="1">
    <citation type="submission" date="2022-11" db="UniProtKB">
        <authorList>
            <consortium name="WormBaseParasite"/>
        </authorList>
    </citation>
    <scope>IDENTIFICATION</scope>
</reference>
<evidence type="ECO:0000256" key="1">
    <source>
        <dbReference type="ARBA" id="ARBA00022473"/>
    </source>
</evidence>
<evidence type="ECO:0000313" key="6">
    <source>
        <dbReference type="Proteomes" id="UP000887572"/>
    </source>
</evidence>
<feature type="chain" id="PRO_5037688089" evidence="3">
    <location>
        <begin position="26"/>
        <end position="1014"/>
    </location>
</feature>
<feature type="domain" description="Hint" evidence="4">
    <location>
        <begin position="885"/>
        <end position="929"/>
    </location>
</feature>
<dbReference type="PANTHER" id="PTHR46706">
    <property type="entry name" value="PROTEIN QUA-1-RELATED"/>
    <property type="match status" value="1"/>
</dbReference>
<evidence type="ECO:0000259" key="5">
    <source>
        <dbReference type="SMART" id="SM00306"/>
    </source>
</evidence>
<feature type="region of interest" description="Disordered" evidence="2">
    <location>
        <begin position="380"/>
        <end position="399"/>
    </location>
</feature>
<proteinExistence type="predicted"/>
<dbReference type="Pfam" id="PF01079">
    <property type="entry name" value="Hint"/>
    <property type="match status" value="1"/>
</dbReference>
<keyword evidence="1" id="KW-0217">Developmental protein</keyword>
<organism evidence="6 7">
    <name type="scientific">Globodera rostochiensis</name>
    <name type="common">Golden nematode worm</name>
    <name type="synonym">Heterodera rostochiensis</name>
    <dbReference type="NCBI Taxonomy" id="31243"/>
    <lineage>
        <taxon>Eukaryota</taxon>
        <taxon>Metazoa</taxon>
        <taxon>Ecdysozoa</taxon>
        <taxon>Nematoda</taxon>
        <taxon>Chromadorea</taxon>
        <taxon>Rhabditida</taxon>
        <taxon>Tylenchina</taxon>
        <taxon>Tylenchomorpha</taxon>
        <taxon>Tylenchoidea</taxon>
        <taxon>Heteroderidae</taxon>
        <taxon>Heteroderinae</taxon>
        <taxon>Globodera</taxon>
    </lineage>
</organism>
<sequence length="1014" mass="109968">MPSDYRIPPLLSHLIIALLLFSVTAQRQQQSGCEKGKVPAQLKVWPDGRPELFCHWPSCHLFSSTFAFSAEGEANGNDAMRCNAALSDAVCDLPDEWTAALVEANNGTHISLLMQCCAVANLSEWAAPLKQVVLAPGEQFGGGPVLHNGEMVAFDVIKEVRKKVTPENDVRYVVSVFRVLCVSAPPVSPNSAFSARSILTRLSGVRFSSGGTDADVNDQAVAAGKNASQNALPDAASRRERPSYALMRKALQKAGEWRRRPLQRKEPSPPNDIASTTAASTTSATTGSGRAAYTSPATYKTFGQLLLTSPSDVNNSDGDDISIDDGASSSTSMWTMPSTAVWTMPSTSVLTMPSTSVLTMPSTSVLTMPSTSVWTMPSTAATSDHLNGPNTAPFSSTQRQPFYAKQKYRPFWSDRSAEGAEKSTDSDDILAPNELNGEGRSADGRIPPWARLRKVSTTADVVQWREKGGGLKKYTGLTTIRHQMDGISPSMSAERSVKAEPKMPKERHGVAAVKPKTYASGVETYASPLKDIQLLDVGSTASSSTSNSDEDDLQSVVEQHQLDEALLREMSAAISGKAMAQEIVGRDEIGVKMLPQETTTRHSENPFPSILNSYIDPPQSLVGAADCATKRVAIRSGKSGGCGDGTAPAELILSCGSCSCSRCQCSSLPETCNGQNCPICPSVCQCPTECGCEASSSSSFNSFQNGVELAESQAVQQSSQQQQYYNMPWSGQQFYSGGQEGYGAVGGTALNAAFDSLQCFSGDQLVRTARGAVRMDQLRLGDLVLSMDESLISFSPVVMFLHRKPSESANFVRIHTELGHRLQLTGLHLLWVGCAGRLRLIRARELRPGQCVYALDGREMEKEKILWRRRGNRTERVWQRERAEQLRMVPSRIERIEQVNDRGIYAPLTANGNILVNDVLASCHVNMAAQTLQQTFFNWWRALTAFGHKIRTIVFASGLWNFADECCRTGQNQPAGDGQQQQQNVEGDLPLGVRLVISVLDSLMPDSILLPPIN</sequence>
<dbReference type="Proteomes" id="UP000887572">
    <property type="component" value="Unplaced"/>
</dbReference>
<feature type="domain" description="Hint" evidence="5">
    <location>
        <begin position="757"/>
        <end position="856"/>
    </location>
</feature>
<evidence type="ECO:0000313" key="7">
    <source>
        <dbReference type="WBParaSite" id="Gr19_v10_g1287.t1"/>
    </source>
</evidence>
<feature type="signal peptide" evidence="3">
    <location>
        <begin position="1"/>
        <end position="25"/>
    </location>
</feature>
<name>A0A914H1S0_GLORO</name>
<dbReference type="InterPro" id="IPR003587">
    <property type="entry name" value="Hint_dom_N"/>
</dbReference>
<evidence type="ECO:0000259" key="4">
    <source>
        <dbReference type="SMART" id="SM00305"/>
    </source>
</evidence>
<dbReference type="InterPro" id="IPR006141">
    <property type="entry name" value="Intein_N"/>
</dbReference>
<dbReference type="CDD" id="cd00081">
    <property type="entry name" value="Hint"/>
    <property type="match status" value="1"/>
</dbReference>
<evidence type="ECO:0000256" key="2">
    <source>
        <dbReference type="SAM" id="MobiDB-lite"/>
    </source>
</evidence>
<feature type="region of interest" description="Disordered" evidence="2">
    <location>
        <begin position="311"/>
        <end position="330"/>
    </location>
</feature>
<dbReference type="PROSITE" id="PS50817">
    <property type="entry name" value="INTEIN_N_TER"/>
    <property type="match status" value="1"/>
</dbReference>
<feature type="region of interest" description="Disordered" evidence="2">
    <location>
        <begin position="415"/>
        <end position="445"/>
    </location>
</feature>
<dbReference type="SMART" id="SM00306">
    <property type="entry name" value="HintN"/>
    <property type="match status" value="1"/>
</dbReference>
<feature type="compositionally biased region" description="Low complexity" evidence="2">
    <location>
        <begin position="274"/>
        <end position="293"/>
    </location>
</feature>
<feature type="compositionally biased region" description="Basic and acidic residues" evidence="2">
    <location>
        <begin position="255"/>
        <end position="267"/>
    </location>
</feature>
<dbReference type="InterPro" id="IPR003586">
    <property type="entry name" value="Hint_dom_C"/>
</dbReference>
<dbReference type="SUPFAM" id="SSF51294">
    <property type="entry name" value="Hedgehog/intein (Hint) domain"/>
    <property type="match status" value="1"/>
</dbReference>
<dbReference type="Gene3D" id="2.170.16.10">
    <property type="entry name" value="Hedgehog/Intein (Hint) domain"/>
    <property type="match status" value="1"/>
</dbReference>
<dbReference type="AlphaFoldDB" id="A0A914H1S0"/>
<feature type="compositionally biased region" description="Basic and acidic residues" evidence="2">
    <location>
        <begin position="415"/>
        <end position="425"/>
    </location>
</feature>
<keyword evidence="6" id="KW-1185">Reference proteome</keyword>
<keyword evidence="3" id="KW-0732">Signal</keyword>
<evidence type="ECO:0000256" key="3">
    <source>
        <dbReference type="SAM" id="SignalP"/>
    </source>
</evidence>
<protein>
    <submittedName>
        <fullName evidence="7">Hint domain-containing protein</fullName>
    </submittedName>
</protein>
<dbReference type="SMART" id="SM00305">
    <property type="entry name" value="HintC"/>
    <property type="match status" value="1"/>
</dbReference>
<dbReference type="GO" id="GO:0016539">
    <property type="term" value="P:intein-mediated protein splicing"/>
    <property type="evidence" value="ECO:0007669"/>
    <property type="project" value="InterPro"/>
</dbReference>
<accession>A0A914H1S0</accession>